<evidence type="ECO:0000313" key="3">
    <source>
        <dbReference type="EMBL" id="KAK5700770.1"/>
    </source>
</evidence>
<feature type="coiled-coil region" evidence="1">
    <location>
        <begin position="299"/>
        <end position="354"/>
    </location>
</feature>
<organism evidence="3 4">
    <name type="scientific">Elasticomyces elasticus</name>
    <dbReference type="NCBI Taxonomy" id="574655"/>
    <lineage>
        <taxon>Eukaryota</taxon>
        <taxon>Fungi</taxon>
        <taxon>Dikarya</taxon>
        <taxon>Ascomycota</taxon>
        <taxon>Pezizomycotina</taxon>
        <taxon>Dothideomycetes</taxon>
        <taxon>Dothideomycetidae</taxon>
        <taxon>Mycosphaerellales</taxon>
        <taxon>Teratosphaeriaceae</taxon>
        <taxon>Elasticomyces</taxon>
    </lineage>
</organism>
<dbReference type="Proteomes" id="UP001310594">
    <property type="component" value="Unassembled WGS sequence"/>
</dbReference>
<comment type="caution">
    <text evidence="3">The sequence shown here is derived from an EMBL/GenBank/DDBJ whole genome shotgun (WGS) entry which is preliminary data.</text>
</comment>
<evidence type="ECO:0000256" key="1">
    <source>
        <dbReference type="SAM" id="Coils"/>
    </source>
</evidence>
<keyword evidence="1" id="KW-0175">Coiled coil</keyword>
<reference evidence="3" key="1">
    <citation type="submission" date="2023-08" db="EMBL/GenBank/DDBJ databases">
        <title>Black Yeasts Isolated from many extreme environments.</title>
        <authorList>
            <person name="Coleine C."/>
            <person name="Stajich J.E."/>
            <person name="Selbmann L."/>
        </authorList>
    </citation>
    <scope>NUCLEOTIDE SEQUENCE</scope>
    <source>
        <strain evidence="3">CCFEE 5810</strain>
    </source>
</reference>
<dbReference type="AlphaFoldDB" id="A0AAN8A2T1"/>
<evidence type="ECO:0000256" key="2">
    <source>
        <dbReference type="SAM" id="MobiDB-lite"/>
    </source>
</evidence>
<protein>
    <submittedName>
        <fullName evidence="3">Uncharacterized protein</fullName>
    </submittedName>
</protein>
<gene>
    <name evidence="3" type="ORF">LTR97_005287</name>
</gene>
<sequence>MSTFSAALAEAATKNGELLSTLAQTDHAPPALKQNKAYISDLQTQLGALDQELKKLHAITEDERKDHLKYHDSTMKRLAHKLGGKRGTEKFVSKQEKEEREFLEAWQHEREAIGQREELARALRYAQDEKRTLEDDCTRHIQAQIDLDKLYNAIFSGPTPDVPGEDQMESTVATCRDWYQQCQAHQNAEKQAMDGVTKADMFMSTALNDMNDALRTSTADMWGGGTMVDYLERRVTLDYRFIRPWTDYGQRCFTRAVAHMNEAIRAQPAIHPLSPVNIDQDHFISDVLFDNIFTDMAQHDRIQNSSLQLQQSARELKQQLPGQQQRVGDAGVQLKQASQNLEEARLELQRIRAEAFMRLGSGQTPWQADTNSNQGPPSYAA</sequence>
<name>A0AAN8A2T1_9PEZI</name>
<proteinExistence type="predicted"/>
<feature type="region of interest" description="Disordered" evidence="2">
    <location>
        <begin position="362"/>
        <end position="381"/>
    </location>
</feature>
<evidence type="ECO:0000313" key="4">
    <source>
        <dbReference type="Proteomes" id="UP001310594"/>
    </source>
</evidence>
<dbReference type="EMBL" id="JAVRQU010000007">
    <property type="protein sequence ID" value="KAK5700770.1"/>
    <property type="molecule type" value="Genomic_DNA"/>
</dbReference>
<dbReference type="PANTHER" id="PTHR21974">
    <property type="entry name" value="RE15880P"/>
    <property type="match status" value="1"/>
</dbReference>
<dbReference type="PANTHER" id="PTHR21974:SF2">
    <property type="entry name" value="RE15880P"/>
    <property type="match status" value="1"/>
</dbReference>
<accession>A0AAN8A2T1</accession>